<feature type="region of interest" description="Disordered" evidence="1">
    <location>
        <begin position="1"/>
        <end position="48"/>
    </location>
</feature>
<organism evidence="2 3">
    <name type="scientific">Marasmius tenuissimus</name>
    <dbReference type="NCBI Taxonomy" id="585030"/>
    <lineage>
        <taxon>Eukaryota</taxon>
        <taxon>Fungi</taxon>
        <taxon>Dikarya</taxon>
        <taxon>Basidiomycota</taxon>
        <taxon>Agaricomycotina</taxon>
        <taxon>Agaricomycetes</taxon>
        <taxon>Agaricomycetidae</taxon>
        <taxon>Agaricales</taxon>
        <taxon>Marasmiineae</taxon>
        <taxon>Marasmiaceae</taxon>
        <taxon>Marasmius</taxon>
    </lineage>
</organism>
<dbReference type="EMBL" id="JBBXMP010000043">
    <property type="protein sequence ID" value="KAL0065771.1"/>
    <property type="molecule type" value="Genomic_DNA"/>
</dbReference>
<sequence length="68" mass="7035">MATASATSSATPPNAMPKLDPIGGFPSLDKDNDIPAGATTNAPPPAGWTPYSRFSLLLLSFTNMLSKL</sequence>
<evidence type="ECO:0000256" key="1">
    <source>
        <dbReference type="SAM" id="MobiDB-lite"/>
    </source>
</evidence>
<keyword evidence="3" id="KW-1185">Reference proteome</keyword>
<gene>
    <name evidence="2" type="ORF">AAF712_007258</name>
</gene>
<feature type="compositionally biased region" description="Low complexity" evidence="1">
    <location>
        <begin position="1"/>
        <end position="11"/>
    </location>
</feature>
<accession>A0ABR2ZW06</accession>
<comment type="caution">
    <text evidence="2">The sequence shown here is derived from an EMBL/GenBank/DDBJ whole genome shotgun (WGS) entry which is preliminary data.</text>
</comment>
<reference evidence="2 3" key="1">
    <citation type="submission" date="2024-05" db="EMBL/GenBank/DDBJ databases">
        <title>A draft genome resource for the thread blight pathogen Marasmius tenuissimus strain MS-2.</title>
        <authorList>
            <person name="Yulfo-Soto G.E."/>
            <person name="Baruah I.K."/>
            <person name="Amoako-Attah I."/>
            <person name="Bukari Y."/>
            <person name="Meinhardt L.W."/>
            <person name="Bailey B.A."/>
            <person name="Cohen S.P."/>
        </authorList>
    </citation>
    <scope>NUCLEOTIDE SEQUENCE [LARGE SCALE GENOMIC DNA]</scope>
    <source>
        <strain evidence="2 3">MS-2</strain>
    </source>
</reference>
<name>A0ABR2ZW06_9AGAR</name>
<dbReference type="Proteomes" id="UP001437256">
    <property type="component" value="Unassembled WGS sequence"/>
</dbReference>
<proteinExistence type="predicted"/>
<evidence type="ECO:0000313" key="3">
    <source>
        <dbReference type="Proteomes" id="UP001437256"/>
    </source>
</evidence>
<protein>
    <submittedName>
        <fullName evidence="2">Uncharacterized protein</fullName>
    </submittedName>
</protein>
<evidence type="ECO:0000313" key="2">
    <source>
        <dbReference type="EMBL" id="KAL0065771.1"/>
    </source>
</evidence>